<dbReference type="GO" id="GO:0004867">
    <property type="term" value="F:serine-type endopeptidase inhibitor activity"/>
    <property type="evidence" value="ECO:0007669"/>
    <property type="project" value="InterPro"/>
</dbReference>
<feature type="signal peptide" evidence="1">
    <location>
        <begin position="1"/>
        <end position="21"/>
    </location>
</feature>
<dbReference type="Gene3D" id="4.10.410.10">
    <property type="entry name" value="Pancreatic trypsin inhibitor Kunitz domain"/>
    <property type="match status" value="1"/>
</dbReference>
<dbReference type="SUPFAM" id="SSF57362">
    <property type="entry name" value="BPTI-like"/>
    <property type="match status" value="1"/>
</dbReference>
<protein>
    <recommendedName>
        <fullName evidence="2">BPTI/Kunitz inhibitor domain-containing protein</fullName>
    </recommendedName>
</protein>
<dbReference type="InterPro" id="IPR036880">
    <property type="entry name" value="Kunitz_BPTI_sf"/>
</dbReference>
<dbReference type="EnsemblMetazoa" id="SCAU005757-RA">
    <property type="protein sequence ID" value="SCAU005757-PA"/>
    <property type="gene ID" value="SCAU005757"/>
</dbReference>
<proteinExistence type="predicted"/>
<evidence type="ECO:0000313" key="3">
    <source>
        <dbReference type="EnsemblMetazoa" id="SCAU005757-PA"/>
    </source>
</evidence>
<reference evidence="3" key="1">
    <citation type="submission" date="2020-05" db="UniProtKB">
        <authorList>
            <consortium name="EnsemblMetazoa"/>
        </authorList>
    </citation>
    <scope>IDENTIFICATION</scope>
    <source>
        <strain evidence="3">USDA</strain>
    </source>
</reference>
<dbReference type="AlphaFoldDB" id="A0A1I8P8A6"/>
<evidence type="ECO:0000259" key="2">
    <source>
        <dbReference type="PROSITE" id="PS50279"/>
    </source>
</evidence>
<feature type="chain" id="PRO_5009326195" description="BPTI/Kunitz inhibitor domain-containing protein" evidence="1">
    <location>
        <begin position="22"/>
        <end position="98"/>
    </location>
</feature>
<accession>A0A1I8P8A6</accession>
<organism evidence="3 4">
    <name type="scientific">Stomoxys calcitrans</name>
    <name type="common">Stable fly</name>
    <name type="synonym">Conops calcitrans</name>
    <dbReference type="NCBI Taxonomy" id="35570"/>
    <lineage>
        <taxon>Eukaryota</taxon>
        <taxon>Metazoa</taxon>
        <taxon>Ecdysozoa</taxon>
        <taxon>Arthropoda</taxon>
        <taxon>Hexapoda</taxon>
        <taxon>Insecta</taxon>
        <taxon>Pterygota</taxon>
        <taxon>Neoptera</taxon>
        <taxon>Endopterygota</taxon>
        <taxon>Diptera</taxon>
        <taxon>Brachycera</taxon>
        <taxon>Muscomorpha</taxon>
        <taxon>Muscoidea</taxon>
        <taxon>Muscidae</taxon>
        <taxon>Stomoxys</taxon>
    </lineage>
</organism>
<dbReference type="SMART" id="SM00131">
    <property type="entry name" value="KU"/>
    <property type="match status" value="1"/>
</dbReference>
<evidence type="ECO:0000256" key="1">
    <source>
        <dbReference type="SAM" id="SignalP"/>
    </source>
</evidence>
<name>A0A1I8P8A6_STOCA</name>
<keyword evidence="4" id="KW-1185">Reference proteome</keyword>
<feature type="domain" description="BPTI/Kunitz inhibitor" evidence="2">
    <location>
        <begin position="32"/>
        <end position="85"/>
    </location>
</feature>
<dbReference type="VEuPathDB" id="VectorBase:SCAU005757"/>
<sequence length="98" mass="11123">MTKFLNIILGLLLFWVIGLRAMPHNWAIPSICLHPPPRSEGVCMLEIEGYYFDPQKNNCEKYSIGGCRLSGGQSFGSQENCVETCIRGTRHLQDIRHD</sequence>
<dbReference type="OrthoDB" id="5950222at2759"/>
<evidence type="ECO:0000313" key="4">
    <source>
        <dbReference type="Proteomes" id="UP000095300"/>
    </source>
</evidence>
<gene>
    <name evidence="3" type="primary">106088402</name>
</gene>
<dbReference type="Proteomes" id="UP000095300">
    <property type="component" value="Unassembled WGS sequence"/>
</dbReference>
<dbReference type="KEGG" id="scac:106088402"/>
<dbReference type="Pfam" id="PF00014">
    <property type="entry name" value="Kunitz_BPTI"/>
    <property type="match status" value="1"/>
</dbReference>
<keyword evidence="1" id="KW-0732">Signal</keyword>
<dbReference type="PROSITE" id="PS50279">
    <property type="entry name" value="BPTI_KUNITZ_2"/>
    <property type="match status" value="1"/>
</dbReference>
<dbReference type="InterPro" id="IPR002223">
    <property type="entry name" value="Kunitz_BPTI"/>
</dbReference>